<gene>
    <name evidence="1" type="ORF">SK128_021315</name>
</gene>
<evidence type="ECO:0000313" key="1">
    <source>
        <dbReference type="EMBL" id="KAK7076276.1"/>
    </source>
</evidence>
<sequence length="75" mass="8652">MSTPTDLPMQIPCLIKMINLVESQTQNKAYLLMDIIENTYKSMLGSKDEAQKHIPTLTRQWLKEKILSKFPTVKS</sequence>
<reference evidence="1 2" key="1">
    <citation type="submission" date="2023-11" db="EMBL/GenBank/DDBJ databases">
        <title>Halocaridina rubra genome assembly.</title>
        <authorList>
            <person name="Smith C."/>
        </authorList>
    </citation>
    <scope>NUCLEOTIDE SEQUENCE [LARGE SCALE GENOMIC DNA]</scope>
    <source>
        <strain evidence="1">EP-1</strain>
        <tissue evidence="1">Whole</tissue>
    </source>
</reference>
<accession>A0AAN8X1J4</accession>
<organism evidence="1 2">
    <name type="scientific">Halocaridina rubra</name>
    <name type="common">Hawaiian red shrimp</name>
    <dbReference type="NCBI Taxonomy" id="373956"/>
    <lineage>
        <taxon>Eukaryota</taxon>
        <taxon>Metazoa</taxon>
        <taxon>Ecdysozoa</taxon>
        <taxon>Arthropoda</taxon>
        <taxon>Crustacea</taxon>
        <taxon>Multicrustacea</taxon>
        <taxon>Malacostraca</taxon>
        <taxon>Eumalacostraca</taxon>
        <taxon>Eucarida</taxon>
        <taxon>Decapoda</taxon>
        <taxon>Pleocyemata</taxon>
        <taxon>Caridea</taxon>
        <taxon>Atyoidea</taxon>
        <taxon>Atyidae</taxon>
        <taxon>Halocaridina</taxon>
    </lineage>
</organism>
<proteinExistence type="predicted"/>
<protein>
    <submittedName>
        <fullName evidence="1">Uncharacterized protein</fullName>
    </submittedName>
</protein>
<dbReference type="EMBL" id="JAXCGZ010009739">
    <property type="protein sequence ID" value="KAK7076276.1"/>
    <property type="molecule type" value="Genomic_DNA"/>
</dbReference>
<name>A0AAN8X1J4_HALRR</name>
<comment type="caution">
    <text evidence="1">The sequence shown here is derived from an EMBL/GenBank/DDBJ whole genome shotgun (WGS) entry which is preliminary data.</text>
</comment>
<keyword evidence="2" id="KW-1185">Reference proteome</keyword>
<dbReference type="Proteomes" id="UP001381693">
    <property type="component" value="Unassembled WGS sequence"/>
</dbReference>
<dbReference type="AlphaFoldDB" id="A0AAN8X1J4"/>
<evidence type="ECO:0000313" key="2">
    <source>
        <dbReference type="Proteomes" id="UP001381693"/>
    </source>
</evidence>
<feature type="non-terminal residue" evidence="1">
    <location>
        <position position="75"/>
    </location>
</feature>